<feature type="compositionally biased region" description="Polar residues" evidence="1">
    <location>
        <begin position="613"/>
        <end position="634"/>
    </location>
</feature>
<evidence type="ECO:0000256" key="1">
    <source>
        <dbReference type="SAM" id="MobiDB-lite"/>
    </source>
</evidence>
<evidence type="ECO:0000313" key="3">
    <source>
        <dbReference type="Proteomes" id="UP000774617"/>
    </source>
</evidence>
<feature type="compositionally biased region" description="Acidic residues" evidence="1">
    <location>
        <begin position="763"/>
        <end position="773"/>
    </location>
</feature>
<feature type="compositionally biased region" description="Low complexity" evidence="1">
    <location>
        <begin position="915"/>
        <end position="928"/>
    </location>
</feature>
<accession>A0ABQ8GAD2</accession>
<feature type="compositionally biased region" description="Polar residues" evidence="1">
    <location>
        <begin position="645"/>
        <end position="654"/>
    </location>
</feature>
<feature type="region of interest" description="Disordered" evidence="1">
    <location>
        <begin position="908"/>
        <end position="968"/>
    </location>
</feature>
<reference evidence="2 3" key="1">
    <citation type="journal article" date="2021" name="Nat. Commun.">
        <title>Genetic determinants of endophytism in the Arabidopsis root mycobiome.</title>
        <authorList>
            <person name="Mesny F."/>
            <person name="Miyauchi S."/>
            <person name="Thiergart T."/>
            <person name="Pickel B."/>
            <person name="Atanasova L."/>
            <person name="Karlsson M."/>
            <person name="Huettel B."/>
            <person name="Barry K.W."/>
            <person name="Haridas S."/>
            <person name="Chen C."/>
            <person name="Bauer D."/>
            <person name="Andreopoulos W."/>
            <person name="Pangilinan J."/>
            <person name="LaButti K."/>
            <person name="Riley R."/>
            <person name="Lipzen A."/>
            <person name="Clum A."/>
            <person name="Drula E."/>
            <person name="Henrissat B."/>
            <person name="Kohler A."/>
            <person name="Grigoriev I.V."/>
            <person name="Martin F.M."/>
            <person name="Hacquard S."/>
        </authorList>
    </citation>
    <scope>NUCLEOTIDE SEQUENCE [LARGE SCALE GENOMIC DNA]</scope>
    <source>
        <strain evidence="2 3">MPI-SDFR-AT-0080</strain>
    </source>
</reference>
<name>A0ABQ8GAD2_9PEZI</name>
<dbReference type="Proteomes" id="UP000774617">
    <property type="component" value="Unassembled WGS sequence"/>
</dbReference>
<feature type="region of interest" description="Disordered" evidence="1">
    <location>
        <begin position="760"/>
        <end position="820"/>
    </location>
</feature>
<feature type="compositionally biased region" description="Polar residues" evidence="1">
    <location>
        <begin position="468"/>
        <end position="477"/>
    </location>
</feature>
<gene>
    <name evidence="2" type="ORF">B0J12DRAFT_86827</name>
</gene>
<keyword evidence="3" id="KW-1185">Reference proteome</keyword>
<dbReference type="EMBL" id="JAGTJR010000013">
    <property type="protein sequence ID" value="KAH7050066.1"/>
    <property type="molecule type" value="Genomic_DNA"/>
</dbReference>
<protein>
    <submittedName>
        <fullName evidence="2">Uncharacterized protein</fullName>
    </submittedName>
</protein>
<feature type="compositionally biased region" description="Polar residues" evidence="1">
    <location>
        <begin position="329"/>
        <end position="351"/>
    </location>
</feature>
<proteinExistence type="predicted"/>
<feature type="region of interest" description="Disordered" evidence="1">
    <location>
        <begin position="458"/>
        <end position="492"/>
    </location>
</feature>
<feature type="region of interest" description="Disordered" evidence="1">
    <location>
        <begin position="373"/>
        <end position="409"/>
    </location>
</feature>
<feature type="region of interest" description="Disordered" evidence="1">
    <location>
        <begin position="56"/>
        <end position="82"/>
    </location>
</feature>
<feature type="region of interest" description="Disordered" evidence="1">
    <location>
        <begin position="327"/>
        <end position="352"/>
    </location>
</feature>
<comment type="caution">
    <text evidence="2">The sequence shown here is derived from an EMBL/GenBank/DDBJ whole genome shotgun (WGS) entry which is preliminary data.</text>
</comment>
<sequence>MPKPPRKMDHLPTLSSTSQARLSELLNVFIQTSNALRDEFDGIMGPNGQGWGELLDNMFPGSDGSERAGGQSPNPGTTTARHTVSSTATLAPFPRTVPARGSTNQALAIPAAACPMALSNEQRTEEWRLINHYADVRARMTHDQLARTHAAFLRWWGWAPTKEEMQRAREAAKAVVLVTGLFGAWCSPFATQVWMKALRDQSIEKIRELKMTDWAKAESLAGFVGVRLKQADRPGAVGGDVSTTGPENDGAASLIVKLKVRAPDSMGLAADSRHNPASITSIQLNTTGQDVQLRDAASLATQAAGIAAPSISKTDAVDYNSAAAPPETMTISQTGDTTGSSSNNQSASAETSMRDSIFGWVNSLTTRATSIRRSLIPTSSQDRAQSIESRMHSLPPPVLPAPLATATDSSITDNVTDDEMHESISQHGDPDSQLLQEMMMHRSMREEPRAKELIKIKREEPENGEALASSNISSVQPPSHPEPPTAQAASKNAVLERPATKPAVKFGVKRQNLYNYRADMSSDPRINALIAYLIVIWHKHCKQNLSTNTEAMHKLYSHALAAVPKVESDSLAGRTTRELFHWADREITWELTLTQINAFVKARDKQKKEAESDTPTGSQQNSNERGIETTSQVTVKRPGVPAPFSPSSQATASRPQPGPSHLPYPDSSIIAISDLTPDARANSFAAYLAKKFYKAHGVDLMADADSQYKLKIFATRNEHRLKGVRELSALELNFWDEKDLKWKLTGHQLDVLKDEWVKRFPEPEDSDREDDHDDEGKHGDTDSESGDDENSHKDVDMKNSDGSDDDNPRKTPSETSFTVSNISIHSTHIDHHPSRAYSQCSSNFSAGLKRRHSAEYDDQIPAHNASATLFNEDEDFDATPLRQLKKPRLSIPSSPAFSSARDVVPSSDWLTNAMSPSQSSFSASPPRSWSKREGDGVSQNDLGDGEGFGDEQIDRNLLSFAEEYADEE</sequence>
<feature type="compositionally biased region" description="Basic and acidic residues" evidence="1">
    <location>
        <begin position="789"/>
        <end position="812"/>
    </location>
</feature>
<feature type="region of interest" description="Disordered" evidence="1">
    <location>
        <begin position="604"/>
        <end position="665"/>
    </location>
</feature>
<evidence type="ECO:0000313" key="2">
    <source>
        <dbReference type="EMBL" id="KAH7050066.1"/>
    </source>
</evidence>
<organism evidence="2 3">
    <name type="scientific">Macrophomina phaseolina</name>
    <dbReference type="NCBI Taxonomy" id="35725"/>
    <lineage>
        <taxon>Eukaryota</taxon>
        <taxon>Fungi</taxon>
        <taxon>Dikarya</taxon>
        <taxon>Ascomycota</taxon>
        <taxon>Pezizomycotina</taxon>
        <taxon>Dothideomycetes</taxon>
        <taxon>Dothideomycetes incertae sedis</taxon>
        <taxon>Botryosphaeriales</taxon>
        <taxon>Botryosphaeriaceae</taxon>
        <taxon>Macrophomina</taxon>
    </lineage>
</organism>
<feature type="compositionally biased region" description="Polar residues" evidence="1">
    <location>
        <begin position="71"/>
        <end position="82"/>
    </location>
</feature>
<feature type="compositionally biased region" description="Polar residues" evidence="1">
    <location>
        <begin position="373"/>
        <end position="388"/>
    </location>
</feature>